<organism evidence="4 5">
    <name type="scientific">Limosilactobacillus walteri</name>
    <dbReference type="NCBI Taxonomy" id="2268022"/>
    <lineage>
        <taxon>Bacteria</taxon>
        <taxon>Bacillati</taxon>
        <taxon>Bacillota</taxon>
        <taxon>Bacilli</taxon>
        <taxon>Lactobacillales</taxon>
        <taxon>Lactobacillaceae</taxon>
        <taxon>Limosilactobacillus</taxon>
    </lineage>
</organism>
<feature type="domain" description="HTH tetR-type" evidence="3">
    <location>
        <begin position="7"/>
        <end position="67"/>
    </location>
</feature>
<dbReference type="SUPFAM" id="SSF46689">
    <property type="entry name" value="Homeodomain-like"/>
    <property type="match status" value="1"/>
</dbReference>
<dbReference type="Proteomes" id="UP000704341">
    <property type="component" value="Unassembled WGS sequence"/>
</dbReference>
<accession>A0ABR8P5G6</accession>
<dbReference type="PANTHER" id="PTHR43479:SF11">
    <property type="entry name" value="ACREF_ENVCD OPERON REPRESSOR-RELATED"/>
    <property type="match status" value="1"/>
</dbReference>
<gene>
    <name evidence="4" type="ORF">DTK66_01885</name>
</gene>
<comment type="caution">
    <text evidence="4">The sequence shown here is derived from an EMBL/GenBank/DDBJ whole genome shotgun (WGS) entry which is preliminary data.</text>
</comment>
<dbReference type="EMBL" id="QORN01000006">
    <property type="protein sequence ID" value="MBD5805868.1"/>
    <property type="molecule type" value="Genomic_DNA"/>
</dbReference>
<protein>
    <submittedName>
        <fullName evidence="4">TetR/AcrR family transcriptional regulator</fullName>
    </submittedName>
</protein>
<dbReference type="Pfam" id="PF00440">
    <property type="entry name" value="TetR_N"/>
    <property type="match status" value="1"/>
</dbReference>
<dbReference type="PANTHER" id="PTHR43479">
    <property type="entry name" value="ACREF/ENVCD OPERON REPRESSOR-RELATED"/>
    <property type="match status" value="1"/>
</dbReference>
<proteinExistence type="predicted"/>
<evidence type="ECO:0000256" key="1">
    <source>
        <dbReference type="ARBA" id="ARBA00023125"/>
    </source>
</evidence>
<dbReference type="InterPro" id="IPR001647">
    <property type="entry name" value="HTH_TetR"/>
</dbReference>
<dbReference type="Gene3D" id="1.10.357.10">
    <property type="entry name" value="Tetracycline Repressor, domain 2"/>
    <property type="match status" value="1"/>
</dbReference>
<keyword evidence="5" id="KW-1185">Reference proteome</keyword>
<dbReference type="PROSITE" id="PS50977">
    <property type="entry name" value="HTH_TETR_2"/>
    <property type="match status" value="1"/>
</dbReference>
<dbReference type="RefSeq" id="WP_191667616.1">
    <property type="nucleotide sequence ID" value="NZ_QORN01000006.1"/>
</dbReference>
<keyword evidence="1 2" id="KW-0238">DNA-binding</keyword>
<feature type="DNA-binding region" description="H-T-H motif" evidence="2">
    <location>
        <begin position="30"/>
        <end position="49"/>
    </location>
</feature>
<name>A0ABR8P5G6_9LACO</name>
<reference evidence="4 5" key="1">
    <citation type="submission" date="2018-07" db="EMBL/GenBank/DDBJ databases">
        <title>Phylogenomic Insights into understanding Host Adaptation of Lactobacillus reuteri by a novel species, Lactobacillus spp. M31.</title>
        <authorList>
            <person name="Sharma S."/>
            <person name="Patil P."/>
            <person name="Korpole S."/>
            <person name="Patil P.B."/>
        </authorList>
    </citation>
    <scope>NUCLEOTIDE SEQUENCE [LARGE SCALE GENOMIC DNA]</scope>
    <source>
        <strain evidence="4 5">M31</strain>
    </source>
</reference>
<dbReference type="InterPro" id="IPR009057">
    <property type="entry name" value="Homeodomain-like_sf"/>
</dbReference>
<evidence type="ECO:0000259" key="3">
    <source>
        <dbReference type="PROSITE" id="PS50977"/>
    </source>
</evidence>
<evidence type="ECO:0000313" key="5">
    <source>
        <dbReference type="Proteomes" id="UP000704341"/>
    </source>
</evidence>
<evidence type="ECO:0000313" key="4">
    <source>
        <dbReference type="EMBL" id="MBD5805868.1"/>
    </source>
</evidence>
<sequence length="177" mass="21444">MHNRMYQQNKERIVNSFFYLLTEKNYQQITIVDIVNNAGISRRTFYRIFPDKQSILDNYLDEWMKNWINYVSNNRPTSQQKMVKQLFKFWEPFIPELTILVNANLASLILEKYNEIFPKYFIDFHNGAQDNEELALVKLRYLSYFDIGAIWNVFINWIKDPYKISLEDLTSLIQQQF</sequence>
<evidence type="ECO:0000256" key="2">
    <source>
        <dbReference type="PROSITE-ProRule" id="PRU00335"/>
    </source>
</evidence>
<dbReference type="InterPro" id="IPR050624">
    <property type="entry name" value="HTH-type_Tx_Regulator"/>
</dbReference>